<accession>A0AAW1MAV8</accession>
<organism evidence="1 2">
    <name type="scientific">Popillia japonica</name>
    <name type="common">Japanese beetle</name>
    <dbReference type="NCBI Taxonomy" id="7064"/>
    <lineage>
        <taxon>Eukaryota</taxon>
        <taxon>Metazoa</taxon>
        <taxon>Ecdysozoa</taxon>
        <taxon>Arthropoda</taxon>
        <taxon>Hexapoda</taxon>
        <taxon>Insecta</taxon>
        <taxon>Pterygota</taxon>
        <taxon>Neoptera</taxon>
        <taxon>Endopterygota</taxon>
        <taxon>Coleoptera</taxon>
        <taxon>Polyphaga</taxon>
        <taxon>Scarabaeiformia</taxon>
        <taxon>Scarabaeidae</taxon>
        <taxon>Rutelinae</taxon>
        <taxon>Popillia</taxon>
    </lineage>
</organism>
<dbReference type="Proteomes" id="UP001458880">
    <property type="component" value="Unassembled WGS sequence"/>
</dbReference>
<gene>
    <name evidence="1" type="ORF">QE152_g8533</name>
</gene>
<sequence>MSQPSVINYFSTRKRVASDDLKSNSAKKVLVLDNDSVEHLAKNIIPAEVIRDCRTTITTPKIPQIVLSVDINKPNQPSMAKKPRQGRIKKIKEIPNQRDIQTLLSNVGVKTSTPQNVTSTTEVQIRDVTPINEVKKEPVHITPPSTPVKRINALDKVKPTARELSFNELKQKMSRSSRLAELKAR</sequence>
<protein>
    <submittedName>
        <fullName evidence="1">Uncharacterized protein</fullName>
    </submittedName>
</protein>
<keyword evidence="2" id="KW-1185">Reference proteome</keyword>
<dbReference type="EMBL" id="JASPKY010000068">
    <property type="protein sequence ID" value="KAK9743498.1"/>
    <property type="molecule type" value="Genomic_DNA"/>
</dbReference>
<dbReference type="AlphaFoldDB" id="A0AAW1MAV8"/>
<evidence type="ECO:0000313" key="1">
    <source>
        <dbReference type="EMBL" id="KAK9743498.1"/>
    </source>
</evidence>
<comment type="caution">
    <text evidence="1">The sequence shown here is derived from an EMBL/GenBank/DDBJ whole genome shotgun (WGS) entry which is preliminary data.</text>
</comment>
<name>A0AAW1MAV8_POPJA</name>
<reference evidence="1 2" key="1">
    <citation type="journal article" date="2024" name="BMC Genomics">
        <title>De novo assembly and annotation of Popillia japonica's genome with initial clues to its potential as an invasive pest.</title>
        <authorList>
            <person name="Cucini C."/>
            <person name="Boschi S."/>
            <person name="Funari R."/>
            <person name="Cardaioli E."/>
            <person name="Iannotti N."/>
            <person name="Marturano G."/>
            <person name="Paoli F."/>
            <person name="Bruttini M."/>
            <person name="Carapelli A."/>
            <person name="Frati F."/>
            <person name="Nardi F."/>
        </authorList>
    </citation>
    <scope>NUCLEOTIDE SEQUENCE [LARGE SCALE GENOMIC DNA]</scope>
    <source>
        <strain evidence="1">DMR45628</strain>
    </source>
</reference>
<evidence type="ECO:0000313" key="2">
    <source>
        <dbReference type="Proteomes" id="UP001458880"/>
    </source>
</evidence>
<proteinExistence type="predicted"/>